<keyword evidence="1" id="KW-0863">Zinc-finger</keyword>
<keyword evidence="6" id="KW-1185">Reference proteome</keyword>
<accession>A0ABR0VRI3</accession>
<dbReference type="InterPro" id="IPR001878">
    <property type="entry name" value="Znf_CCHC"/>
</dbReference>
<evidence type="ECO:0000313" key="5">
    <source>
        <dbReference type="EMBL" id="KAK6137871.1"/>
    </source>
</evidence>
<organism evidence="5 6">
    <name type="scientific">Rehmannia glutinosa</name>
    <name type="common">Chinese foxglove</name>
    <dbReference type="NCBI Taxonomy" id="99300"/>
    <lineage>
        <taxon>Eukaryota</taxon>
        <taxon>Viridiplantae</taxon>
        <taxon>Streptophyta</taxon>
        <taxon>Embryophyta</taxon>
        <taxon>Tracheophyta</taxon>
        <taxon>Spermatophyta</taxon>
        <taxon>Magnoliopsida</taxon>
        <taxon>eudicotyledons</taxon>
        <taxon>Gunneridae</taxon>
        <taxon>Pentapetalae</taxon>
        <taxon>asterids</taxon>
        <taxon>lamiids</taxon>
        <taxon>Lamiales</taxon>
        <taxon>Orobanchaceae</taxon>
        <taxon>Rehmannieae</taxon>
        <taxon>Rehmannia</taxon>
    </lineage>
</organism>
<evidence type="ECO:0000256" key="2">
    <source>
        <dbReference type="SAM" id="Coils"/>
    </source>
</evidence>
<dbReference type="Gene3D" id="4.10.60.10">
    <property type="entry name" value="Zinc finger, CCHC-type"/>
    <property type="match status" value="1"/>
</dbReference>
<reference evidence="5 6" key="1">
    <citation type="journal article" date="2021" name="Comput. Struct. Biotechnol. J.">
        <title>De novo genome assembly of the potent medicinal plant Rehmannia glutinosa using nanopore technology.</title>
        <authorList>
            <person name="Ma L."/>
            <person name="Dong C."/>
            <person name="Song C."/>
            <person name="Wang X."/>
            <person name="Zheng X."/>
            <person name="Niu Y."/>
            <person name="Chen S."/>
            <person name="Feng W."/>
        </authorList>
    </citation>
    <scope>NUCLEOTIDE SEQUENCE [LARGE SCALE GENOMIC DNA]</scope>
    <source>
        <strain evidence="5">DH-2019</strain>
    </source>
</reference>
<evidence type="ECO:0000259" key="4">
    <source>
        <dbReference type="PROSITE" id="PS50158"/>
    </source>
</evidence>
<protein>
    <recommendedName>
        <fullName evidence="4">CCHC-type domain-containing protein</fullName>
    </recommendedName>
</protein>
<dbReference type="SMART" id="SM00343">
    <property type="entry name" value="ZnF_C2HC"/>
    <property type="match status" value="1"/>
</dbReference>
<feature type="domain" description="CCHC-type" evidence="4">
    <location>
        <begin position="281"/>
        <end position="296"/>
    </location>
</feature>
<dbReference type="SUPFAM" id="SSF57756">
    <property type="entry name" value="Retrovirus zinc finger-like domains"/>
    <property type="match status" value="1"/>
</dbReference>
<dbReference type="Pfam" id="PF00098">
    <property type="entry name" value="zf-CCHC"/>
    <property type="match status" value="1"/>
</dbReference>
<dbReference type="InterPro" id="IPR036875">
    <property type="entry name" value="Znf_CCHC_sf"/>
</dbReference>
<keyword evidence="2" id="KW-0175">Coiled coil</keyword>
<dbReference type="PROSITE" id="PS50158">
    <property type="entry name" value="ZF_CCHC"/>
    <property type="match status" value="1"/>
</dbReference>
<feature type="compositionally biased region" description="Basic and acidic residues" evidence="3">
    <location>
        <begin position="219"/>
        <end position="229"/>
    </location>
</feature>
<evidence type="ECO:0000313" key="6">
    <source>
        <dbReference type="Proteomes" id="UP001318860"/>
    </source>
</evidence>
<comment type="caution">
    <text evidence="5">The sequence shown here is derived from an EMBL/GenBank/DDBJ whole genome shotgun (WGS) entry which is preliminary data.</text>
</comment>
<keyword evidence="1" id="KW-0862">Zinc</keyword>
<gene>
    <name evidence="5" type="ORF">DH2020_028379</name>
</gene>
<evidence type="ECO:0000256" key="3">
    <source>
        <dbReference type="SAM" id="MobiDB-lite"/>
    </source>
</evidence>
<dbReference type="EMBL" id="JABTTQ020000786">
    <property type="protein sequence ID" value="KAK6137871.1"/>
    <property type="molecule type" value="Genomic_DNA"/>
</dbReference>
<evidence type="ECO:0000256" key="1">
    <source>
        <dbReference type="PROSITE-ProRule" id="PRU00047"/>
    </source>
</evidence>
<dbReference type="PANTHER" id="PTHR35317:SF28">
    <property type="entry name" value="ZINC FINGER, CCHC-TYPE, RIBONUCLEASE H-LIKE DOMAIN, GAG-PRE-INTEGRASE DOMAIN PROTEIN-RELATED"/>
    <property type="match status" value="1"/>
</dbReference>
<dbReference type="Proteomes" id="UP001318860">
    <property type="component" value="Unassembled WGS sequence"/>
</dbReference>
<sequence length="303" mass="35033">MANGVASFQVPMLNTSNYDNWSIKMKALLGAHEVWDIVEKGYVEPQDEATLSQTQKDNLKDSRKRDKKALYLIYQALDDDGFEKISSATTAKDAWEKLQTSHKGAEQVKKVRLQTLRGEFEALHMKESESISDYFSRVLAVSNQMKRNGEKLSDVRIMEKILRSLSPKFEHIVVIIEETKNLEEMTIDQLLGSLQAYEEKHKKKQDSVEQLFKMQVKDKEESMSNERGQHGRGHFQGRDGRGRGRGHARGGFNNNEDRREYPTSGRGRSNRRTRYEKSQTKCYNCQKFGHYAFECRAPKNKVE</sequence>
<keyword evidence="1" id="KW-0479">Metal-binding</keyword>
<dbReference type="Pfam" id="PF14223">
    <property type="entry name" value="Retrotran_gag_2"/>
    <property type="match status" value="1"/>
</dbReference>
<feature type="coiled-coil region" evidence="2">
    <location>
        <begin position="187"/>
        <end position="214"/>
    </location>
</feature>
<feature type="region of interest" description="Disordered" evidence="3">
    <location>
        <begin position="219"/>
        <end position="279"/>
    </location>
</feature>
<name>A0ABR0VRI3_REHGL</name>
<dbReference type="PANTHER" id="PTHR35317">
    <property type="entry name" value="OS04G0629600 PROTEIN"/>
    <property type="match status" value="1"/>
</dbReference>
<proteinExistence type="predicted"/>